<name>A0ABQ9XBW0_9EUKA</name>
<protein>
    <submittedName>
        <fullName evidence="2">Corepressor interacting with rbpj 1</fullName>
    </submittedName>
</protein>
<comment type="caution">
    <text evidence="2">The sequence shown here is derived from an EMBL/GenBank/DDBJ whole genome shotgun (WGS) entry which is preliminary data.</text>
</comment>
<feature type="region of interest" description="Disordered" evidence="1">
    <location>
        <begin position="249"/>
        <end position="298"/>
    </location>
</feature>
<dbReference type="InterPro" id="IPR040014">
    <property type="entry name" value="CIR1"/>
</dbReference>
<accession>A0ABQ9XBW0</accession>
<evidence type="ECO:0000256" key="1">
    <source>
        <dbReference type="SAM" id="MobiDB-lite"/>
    </source>
</evidence>
<feature type="compositionally biased region" description="Basic residues" evidence="1">
    <location>
        <begin position="266"/>
        <end position="283"/>
    </location>
</feature>
<reference evidence="2 3" key="1">
    <citation type="journal article" date="2022" name="bioRxiv">
        <title>Genomics of Preaxostyla Flagellates Illuminates Evolutionary Transitions and the Path Towards Mitochondrial Loss.</title>
        <authorList>
            <person name="Novak L.V.F."/>
            <person name="Treitli S.C."/>
            <person name="Pyrih J."/>
            <person name="Halakuc P."/>
            <person name="Pipaliya S.V."/>
            <person name="Vacek V."/>
            <person name="Brzon O."/>
            <person name="Soukal P."/>
            <person name="Eme L."/>
            <person name="Dacks J.B."/>
            <person name="Karnkowska A."/>
            <person name="Elias M."/>
            <person name="Hampl V."/>
        </authorList>
    </citation>
    <scope>NUCLEOTIDE SEQUENCE [LARGE SCALE GENOMIC DNA]</scope>
    <source>
        <strain evidence="2">NAU3</strain>
        <tissue evidence="2">Gut</tissue>
    </source>
</reference>
<keyword evidence="3" id="KW-1185">Reference proteome</keyword>
<organism evidence="2 3">
    <name type="scientific">Blattamonas nauphoetae</name>
    <dbReference type="NCBI Taxonomy" id="2049346"/>
    <lineage>
        <taxon>Eukaryota</taxon>
        <taxon>Metamonada</taxon>
        <taxon>Preaxostyla</taxon>
        <taxon>Oxymonadida</taxon>
        <taxon>Blattamonas</taxon>
    </lineage>
</organism>
<gene>
    <name evidence="2" type="ORF">BLNAU_15606</name>
</gene>
<dbReference type="EMBL" id="JARBJD010000156">
    <property type="protein sequence ID" value="KAK2949411.1"/>
    <property type="molecule type" value="Genomic_DNA"/>
</dbReference>
<proteinExistence type="predicted"/>
<dbReference type="Proteomes" id="UP001281761">
    <property type="component" value="Unassembled WGS sequence"/>
</dbReference>
<feature type="region of interest" description="Disordered" evidence="1">
    <location>
        <begin position="194"/>
        <end position="223"/>
    </location>
</feature>
<dbReference type="PANTHER" id="PTHR13151:SF2">
    <property type="entry name" value="COREPRESSOR INTERACTING WITH RBPJ 1"/>
    <property type="match status" value="1"/>
</dbReference>
<sequence length="298" mass="34444">MTKGLGFLMGKYFHPANRENQQKKFEAEQKFKMVEKRDKELIEIRRRELEKEAIERAQLGELDPKARRRKELSFMYEAPPGYVEPKTADDEEEKEEETAGIGAAFPQAIAGKNAPLEEKFASYKVAPTDTEYGRQFSMTHHPFGEVIKEIKCHRCGQWGHQTGDRECPLRFINPRDALRKEMEDPMTFMMQKESEMKTEITKQKRAHSSGKSSDAVTSAEPLSYEQAERIARLLLSRLDTGEKEELVDALLNDVSSSESSDESEPKKHRKSSHKSRHHHSSRRSHSERSHRSSRHCKD</sequence>
<dbReference type="PANTHER" id="PTHR13151">
    <property type="entry name" value="CBF1 INTERACTING COREPRESSOR CIR"/>
    <property type="match status" value="1"/>
</dbReference>
<evidence type="ECO:0000313" key="3">
    <source>
        <dbReference type="Proteomes" id="UP001281761"/>
    </source>
</evidence>
<evidence type="ECO:0000313" key="2">
    <source>
        <dbReference type="EMBL" id="KAK2949411.1"/>
    </source>
</evidence>